<dbReference type="OrthoDB" id="9772350at2"/>
<dbReference type="Pfam" id="PF01408">
    <property type="entry name" value="GFO_IDH_MocA"/>
    <property type="match status" value="1"/>
</dbReference>
<evidence type="ECO:0000313" key="2">
    <source>
        <dbReference type="EMBL" id="RED59250.1"/>
    </source>
</evidence>
<keyword evidence="3" id="KW-1185">Reference proteome</keyword>
<gene>
    <name evidence="2" type="ORF">DFP95_10789</name>
</gene>
<feature type="domain" description="Gfo/Idh/MocA-like oxidoreductase N-terminal" evidence="1">
    <location>
        <begin position="6"/>
        <end position="116"/>
    </location>
</feature>
<comment type="caution">
    <text evidence="2">The sequence shown here is derived from an EMBL/GenBank/DDBJ whole genome shotgun (WGS) entry which is preliminary data.</text>
</comment>
<evidence type="ECO:0000259" key="1">
    <source>
        <dbReference type="Pfam" id="PF01408"/>
    </source>
</evidence>
<dbReference type="SUPFAM" id="SSF51735">
    <property type="entry name" value="NAD(P)-binding Rossmann-fold domains"/>
    <property type="match status" value="1"/>
</dbReference>
<dbReference type="EMBL" id="QRDY01000007">
    <property type="protein sequence ID" value="RED59250.1"/>
    <property type="molecule type" value="Genomic_DNA"/>
</dbReference>
<reference evidence="2 3" key="1">
    <citation type="submission" date="2018-07" db="EMBL/GenBank/DDBJ databases">
        <title>Genomic Encyclopedia of Type Strains, Phase III (KMG-III): the genomes of soil and plant-associated and newly described type strains.</title>
        <authorList>
            <person name="Whitman W."/>
        </authorList>
    </citation>
    <scope>NUCLEOTIDE SEQUENCE [LARGE SCALE GENOMIC DNA]</scope>
    <source>
        <strain evidence="2 3">CECT 8236</strain>
    </source>
</reference>
<evidence type="ECO:0000313" key="3">
    <source>
        <dbReference type="Proteomes" id="UP000256869"/>
    </source>
</evidence>
<organism evidence="2 3">
    <name type="scientific">Cohnella lupini</name>
    <dbReference type="NCBI Taxonomy" id="1294267"/>
    <lineage>
        <taxon>Bacteria</taxon>
        <taxon>Bacillati</taxon>
        <taxon>Bacillota</taxon>
        <taxon>Bacilli</taxon>
        <taxon>Bacillales</taxon>
        <taxon>Paenibacillaceae</taxon>
        <taxon>Cohnella</taxon>
    </lineage>
</organism>
<dbReference type="InterPro" id="IPR036291">
    <property type="entry name" value="NAD(P)-bd_dom_sf"/>
</dbReference>
<dbReference type="Proteomes" id="UP000256869">
    <property type="component" value="Unassembled WGS sequence"/>
</dbReference>
<dbReference type="GO" id="GO:0000166">
    <property type="term" value="F:nucleotide binding"/>
    <property type="evidence" value="ECO:0007669"/>
    <property type="project" value="InterPro"/>
</dbReference>
<dbReference type="InterPro" id="IPR051450">
    <property type="entry name" value="Gfo/Idh/MocA_Oxidoreductases"/>
</dbReference>
<accession>A0A3D9IC75</accession>
<protein>
    <submittedName>
        <fullName evidence="2">Oxidoreductase family protein</fullName>
    </submittedName>
</protein>
<dbReference type="PANTHER" id="PTHR43377">
    <property type="entry name" value="BILIVERDIN REDUCTASE A"/>
    <property type="match status" value="1"/>
</dbReference>
<proteinExistence type="predicted"/>
<name>A0A3D9IC75_9BACL</name>
<dbReference type="PANTHER" id="PTHR43377:SF1">
    <property type="entry name" value="BILIVERDIN REDUCTASE A"/>
    <property type="match status" value="1"/>
</dbReference>
<dbReference type="AlphaFoldDB" id="A0A3D9IC75"/>
<dbReference type="Gene3D" id="3.40.50.720">
    <property type="entry name" value="NAD(P)-binding Rossmann-like Domain"/>
    <property type="match status" value="1"/>
</dbReference>
<sequence length="357" mass="39773">MGKIVFGIIGHGWRADFFLRIANELPEMFEVSRMLVRREETAAELRAKWGVKTFHDLDSFLEASELAFVVVSVPWDSCPVYIRELAMRNVPVLAETPPAPDLDGLTQLYEAVGGQAKVQVAEQLLFQPMHAARISLARSGKIGSVSQAQVSVAHGYHGISLIRQMLNVRFEEAVISGQRFQSPIVQGPGRNGPPAEEIIKQSSQDIVTLRFGDKLGVLDFTGDQYFSFIRRERVLVRGERGEISGDEAAWLDDFRTPVITKLRRIDNGFDGNLLGFNYSGILLGSEWLYRNPFVPARFTDDEIAIATSLAKMGDYVQGGPSFYSLAEASQDHYLSMLMEKAVVEGTTVTSEKQVWHS</sequence>
<dbReference type="RefSeq" id="WP_115993303.1">
    <property type="nucleotide sequence ID" value="NZ_QRDY01000007.1"/>
</dbReference>
<dbReference type="InterPro" id="IPR000683">
    <property type="entry name" value="Gfo/Idh/MocA-like_OxRdtase_N"/>
</dbReference>